<accession>A0A0U5AQ78</accession>
<dbReference type="InterPro" id="IPR006127">
    <property type="entry name" value="ZnuA-like"/>
</dbReference>
<evidence type="ECO:0000256" key="4">
    <source>
        <dbReference type="SAM" id="MobiDB-lite"/>
    </source>
</evidence>
<dbReference type="InterPro" id="IPR050492">
    <property type="entry name" value="Bact_metal-bind_prot9"/>
</dbReference>
<organism evidence="5 6">
    <name type="scientific">Aneurinibacillus soli</name>
    <dbReference type="NCBI Taxonomy" id="1500254"/>
    <lineage>
        <taxon>Bacteria</taxon>
        <taxon>Bacillati</taxon>
        <taxon>Bacillota</taxon>
        <taxon>Bacilli</taxon>
        <taxon>Bacillales</taxon>
        <taxon>Paenibacillaceae</taxon>
        <taxon>Aneurinibacillus group</taxon>
        <taxon>Aneurinibacillus</taxon>
    </lineage>
</organism>
<dbReference type="PANTHER" id="PTHR42953">
    <property type="entry name" value="HIGH-AFFINITY ZINC UPTAKE SYSTEM PROTEIN ZNUA-RELATED"/>
    <property type="match status" value="1"/>
</dbReference>
<dbReference type="GO" id="GO:0046872">
    <property type="term" value="F:metal ion binding"/>
    <property type="evidence" value="ECO:0007669"/>
    <property type="project" value="InterPro"/>
</dbReference>
<dbReference type="SUPFAM" id="SSF53807">
    <property type="entry name" value="Helical backbone' metal receptor"/>
    <property type="match status" value="1"/>
</dbReference>
<keyword evidence="1 3" id="KW-0813">Transport</keyword>
<dbReference type="InterPro" id="IPR006128">
    <property type="entry name" value="Lipoprotein_PsaA-like"/>
</dbReference>
<evidence type="ECO:0000256" key="3">
    <source>
        <dbReference type="RuleBase" id="RU003512"/>
    </source>
</evidence>
<comment type="similarity">
    <text evidence="3">Belongs to the bacterial solute-binding protein 9 family.</text>
</comment>
<dbReference type="GO" id="GO:0030001">
    <property type="term" value="P:metal ion transport"/>
    <property type="evidence" value="ECO:0007669"/>
    <property type="project" value="InterPro"/>
</dbReference>
<gene>
    <name evidence="5" type="primary">znuA</name>
    <name evidence="5" type="ORF">CB4_00038</name>
</gene>
<dbReference type="Gene3D" id="3.40.50.1980">
    <property type="entry name" value="Nitrogenase molybdenum iron protein domain"/>
    <property type="match status" value="2"/>
</dbReference>
<keyword evidence="6" id="KW-1185">Reference proteome</keyword>
<dbReference type="PANTHER" id="PTHR42953:SF8">
    <property type="entry name" value="ZINT DOMAIN-CONTAINING PROTEIN"/>
    <property type="match status" value="1"/>
</dbReference>
<evidence type="ECO:0000256" key="1">
    <source>
        <dbReference type="ARBA" id="ARBA00022448"/>
    </source>
</evidence>
<proteinExistence type="inferred from homology"/>
<sequence length="330" mass="36465">MKGYRKVLWATTTLLLGMMLFLVGCGQKNESVPQGGADKVLVYTSLFPVYSFTKSIGGDHVEVKSIVPPGAEPHDFEPSPKDLGELNEAKLFVYNGAGYEAWIEKVGQNLDKSKTKVLDASQGVQLIESTAGEHDHEGTAVTSGHTEEEHGHEHGKYDPHVWLDPMRAKQQAQNIEKALIEIDPAHKADYEKNYQTLAADLDAVDQEYKGLIAKAGKKELVVSHKAFTYLANRYGLDQISVSGLSPSEEPTQQQLKQLIDTVKQHNIKYVAFEGLVENKVAKTVQRESGAEAVTLYTLENVTKAQLDAGKTYGDLMRDNLQTLKKVLEVK</sequence>
<reference evidence="5 6" key="1">
    <citation type="submission" date="2015-12" db="EMBL/GenBank/DDBJ databases">
        <title>Genome sequence of Aneurinibacillus soli.</title>
        <authorList>
            <person name="Lee J.S."/>
            <person name="Lee K.C."/>
            <person name="Kim K.K."/>
            <person name="Lee B.W."/>
        </authorList>
    </citation>
    <scope>NUCLEOTIDE SEQUENCE [LARGE SCALE GENOMIC DNA]</scope>
    <source>
        <strain evidence="5 6">CB4</strain>
    </source>
</reference>
<dbReference type="PRINTS" id="PR00690">
    <property type="entry name" value="ADHESNFAMILY"/>
</dbReference>
<dbReference type="Pfam" id="PF01297">
    <property type="entry name" value="ZnuA"/>
    <property type="match status" value="1"/>
</dbReference>
<dbReference type="AlphaFoldDB" id="A0A0U5AQ78"/>
<dbReference type="CDD" id="cd01017">
    <property type="entry name" value="AdcA"/>
    <property type="match status" value="1"/>
</dbReference>
<name>A0A0U5AQ78_9BACL</name>
<evidence type="ECO:0000313" key="6">
    <source>
        <dbReference type="Proteomes" id="UP000217696"/>
    </source>
</evidence>
<dbReference type="EMBL" id="AP017312">
    <property type="protein sequence ID" value="BAU25978.1"/>
    <property type="molecule type" value="Genomic_DNA"/>
</dbReference>
<keyword evidence="2" id="KW-0732">Signal</keyword>
<feature type="region of interest" description="Disordered" evidence="4">
    <location>
        <begin position="129"/>
        <end position="156"/>
    </location>
</feature>
<dbReference type="PRINTS" id="PR00691">
    <property type="entry name" value="ADHESINB"/>
</dbReference>
<dbReference type="RefSeq" id="WP_231956102.1">
    <property type="nucleotide sequence ID" value="NZ_AP017312.1"/>
</dbReference>
<dbReference type="Proteomes" id="UP000217696">
    <property type="component" value="Chromosome"/>
</dbReference>
<dbReference type="KEGG" id="asoc:CB4_00038"/>
<feature type="compositionally biased region" description="Basic and acidic residues" evidence="4">
    <location>
        <begin position="145"/>
        <end position="156"/>
    </location>
</feature>
<evidence type="ECO:0000313" key="5">
    <source>
        <dbReference type="EMBL" id="BAU25978.1"/>
    </source>
</evidence>
<dbReference type="PROSITE" id="PS51257">
    <property type="entry name" value="PROKAR_LIPOPROTEIN"/>
    <property type="match status" value="1"/>
</dbReference>
<dbReference type="GO" id="GO:0007155">
    <property type="term" value="P:cell adhesion"/>
    <property type="evidence" value="ECO:0007669"/>
    <property type="project" value="InterPro"/>
</dbReference>
<protein>
    <submittedName>
        <fullName evidence="5">High-affinity zinc uptake system binding-protein ZnuA</fullName>
    </submittedName>
</protein>
<evidence type="ECO:0000256" key="2">
    <source>
        <dbReference type="ARBA" id="ARBA00022729"/>
    </source>
</evidence>
<dbReference type="InterPro" id="IPR006129">
    <property type="entry name" value="AdhesinB"/>
</dbReference>